<dbReference type="RefSeq" id="WP_083509701.1">
    <property type="nucleotide sequence ID" value="NZ_LMTR01000071.1"/>
</dbReference>
<dbReference type="InterPro" id="IPR053376">
    <property type="entry name" value="Serine_acetyltransferase"/>
</dbReference>
<comment type="catalytic activity">
    <reaction evidence="9">
        <text>L-serine + acetyl-CoA = O-acetyl-L-serine + CoA</text>
        <dbReference type="Rhea" id="RHEA:24560"/>
        <dbReference type="ChEBI" id="CHEBI:33384"/>
        <dbReference type="ChEBI" id="CHEBI:57287"/>
        <dbReference type="ChEBI" id="CHEBI:57288"/>
        <dbReference type="ChEBI" id="CHEBI:58340"/>
        <dbReference type="EC" id="2.3.1.30"/>
    </reaction>
</comment>
<dbReference type="NCBIfam" id="NF041874">
    <property type="entry name" value="EPS_EpsC"/>
    <property type="match status" value="1"/>
</dbReference>
<dbReference type="InterPro" id="IPR010493">
    <property type="entry name" value="Ser_AcTrfase_N"/>
</dbReference>
<dbReference type="AlphaFoldDB" id="A0A109BDN0"/>
<keyword evidence="8 11" id="KW-0012">Acyltransferase</keyword>
<comment type="caution">
    <text evidence="11">The sequence shown here is derived from an EMBL/GenBank/DDBJ whole genome shotgun (WGS) entry which is preliminary data.</text>
</comment>
<dbReference type="Pfam" id="PF00132">
    <property type="entry name" value="Hexapep"/>
    <property type="match status" value="1"/>
</dbReference>
<evidence type="ECO:0000256" key="5">
    <source>
        <dbReference type="ARBA" id="ARBA00022605"/>
    </source>
</evidence>
<evidence type="ECO:0000256" key="8">
    <source>
        <dbReference type="ARBA" id="ARBA00023315"/>
    </source>
</evidence>
<evidence type="ECO:0000313" key="11">
    <source>
        <dbReference type="EMBL" id="KWT66848.1"/>
    </source>
</evidence>
<dbReference type="InterPro" id="IPR042122">
    <property type="entry name" value="Ser_AcTrfase_N_sf"/>
</dbReference>
<accession>A0A109BDN0</accession>
<evidence type="ECO:0000256" key="3">
    <source>
        <dbReference type="ARBA" id="ARBA00013266"/>
    </source>
</evidence>
<dbReference type="GO" id="GO:0006535">
    <property type="term" value="P:cysteine biosynthetic process from serine"/>
    <property type="evidence" value="ECO:0007669"/>
    <property type="project" value="InterPro"/>
</dbReference>
<dbReference type="SMART" id="SM00971">
    <property type="entry name" value="SATase_N"/>
    <property type="match status" value="1"/>
</dbReference>
<protein>
    <recommendedName>
        <fullName evidence="4">Serine acetyltransferase</fullName>
        <ecNumber evidence="3">2.3.1.30</ecNumber>
    </recommendedName>
</protein>
<dbReference type="InterPro" id="IPR045304">
    <property type="entry name" value="LbH_SAT"/>
</dbReference>
<gene>
    <name evidence="11" type="ORF">APY04_2255</name>
</gene>
<evidence type="ECO:0000256" key="1">
    <source>
        <dbReference type="ARBA" id="ARBA00004876"/>
    </source>
</evidence>
<keyword evidence="12" id="KW-1185">Reference proteome</keyword>
<dbReference type="CDD" id="cd03354">
    <property type="entry name" value="LbH_SAT"/>
    <property type="match status" value="1"/>
</dbReference>
<dbReference type="GO" id="GO:0005737">
    <property type="term" value="C:cytoplasm"/>
    <property type="evidence" value="ECO:0007669"/>
    <property type="project" value="InterPro"/>
</dbReference>
<dbReference type="STRING" id="121290.APY04_2255"/>
<dbReference type="GO" id="GO:0009001">
    <property type="term" value="F:serine O-acetyltransferase activity"/>
    <property type="evidence" value="ECO:0007669"/>
    <property type="project" value="UniProtKB-EC"/>
</dbReference>
<evidence type="ECO:0000256" key="6">
    <source>
        <dbReference type="ARBA" id="ARBA00022679"/>
    </source>
</evidence>
<evidence type="ECO:0000256" key="7">
    <source>
        <dbReference type="ARBA" id="ARBA00022737"/>
    </source>
</evidence>
<evidence type="ECO:0000313" key="12">
    <source>
        <dbReference type="Proteomes" id="UP000059074"/>
    </source>
</evidence>
<evidence type="ECO:0000259" key="10">
    <source>
        <dbReference type="SMART" id="SM00971"/>
    </source>
</evidence>
<dbReference type="Gene3D" id="2.160.10.10">
    <property type="entry name" value="Hexapeptide repeat proteins"/>
    <property type="match status" value="1"/>
</dbReference>
<dbReference type="UniPathway" id="UPA00136">
    <property type="reaction ID" value="UER00199"/>
</dbReference>
<organism evidence="11 12">
    <name type="scientific">Hyphomicrobium sulfonivorans</name>
    <dbReference type="NCBI Taxonomy" id="121290"/>
    <lineage>
        <taxon>Bacteria</taxon>
        <taxon>Pseudomonadati</taxon>
        <taxon>Pseudomonadota</taxon>
        <taxon>Alphaproteobacteria</taxon>
        <taxon>Hyphomicrobiales</taxon>
        <taxon>Hyphomicrobiaceae</taxon>
        <taxon>Hyphomicrobium</taxon>
    </lineage>
</organism>
<keyword evidence="6 11" id="KW-0808">Transferase</keyword>
<feature type="domain" description="Serine acetyltransferase N-terminal" evidence="10">
    <location>
        <begin position="20"/>
        <end position="124"/>
    </location>
</feature>
<evidence type="ECO:0000256" key="9">
    <source>
        <dbReference type="ARBA" id="ARBA00049486"/>
    </source>
</evidence>
<dbReference type="NCBIfam" id="TIGR01172">
    <property type="entry name" value="cysE"/>
    <property type="match status" value="1"/>
</dbReference>
<name>A0A109BDN0_HYPSL</name>
<keyword evidence="5" id="KW-0028">Amino-acid biosynthesis</keyword>
<keyword evidence="7" id="KW-0677">Repeat</keyword>
<dbReference type="InterPro" id="IPR001451">
    <property type="entry name" value="Hexapep"/>
</dbReference>
<dbReference type="FunFam" id="2.160.10.10:FF:000002">
    <property type="entry name" value="Serine acetyltransferase"/>
    <property type="match status" value="1"/>
</dbReference>
<dbReference type="EMBL" id="LMTR01000071">
    <property type="protein sequence ID" value="KWT66848.1"/>
    <property type="molecule type" value="Genomic_DNA"/>
</dbReference>
<dbReference type="EC" id="2.3.1.30" evidence="3"/>
<evidence type="ECO:0000256" key="2">
    <source>
        <dbReference type="ARBA" id="ARBA00007274"/>
    </source>
</evidence>
<dbReference type="SUPFAM" id="SSF51161">
    <property type="entry name" value="Trimeric LpxA-like enzymes"/>
    <property type="match status" value="1"/>
</dbReference>
<dbReference type="PANTHER" id="PTHR42811">
    <property type="entry name" value="SERINE ACETYLTRANSFERASE"/>
    <property type="match status" value="1"/>
</dbReference>
<comment type="pathway">
    <text evidence="1">Amino-acid biosynthesis; L-cysteine biosynthesis; L-cysteine from L-serine: step 1/2.</text>
</comment>
<dbReference type="PROSITE" id="PS00101">
    <property type="entry name" value="HEXAPEP_TRANSFERASES"/>
    <property type="match status" value="1"/>
</dbReference>
<dbReference type="Pfam" id="PF06426">
    <property type="entry name" value="SATase_N"/>
    <property type="match status" value="1"/>
</dbReference>
<dbReference type="InterPro" id="IPR005881">
    <property type="entry name" value="Ser_O-AcTrfase"/>
</dbReference>
<dbReference type="PATRIC" id="fig|121290.4.peg.2452"/>
<comment type="similarity">
    <text evidence="2">Belongs to the transferase hexapeptide repeat family.</text>
</comment>
<dbReference type="InterPro" id="IPR011004">
    <property type="entry name" value="Trimer_LpxA-like_sf"/>
</dbReference>
<dbReference type="InterPro" id="IPR018357">
    <property type="entry name" value="Hexapep_transf_CS"/>
</dbReference>
<dbReference type="Proteomes" id="UP000059074">
    <property type="component" value="Unassembled WGS sequence"/>
</dbReference>
<dbReference type="OrthoDB" id="9801456at2"/>
<evidence type="ECO:0000256" key="4">
    <source>
        <dbReference type="ARBA" id="ARBA00018522"/>
    </source>
</evidence>
<sequence length="278" mass="29665">MAARTMRTAADGKALNYDPIWSEILREAESAMAAEPALGSFIYATLLSHDRLEEAICHRLAQRLNHSDVDAVLINQTFRSLLQAEPEIGGIFRADLAAVFDRDPACNRYIEPLLYSKGFHALATHRFAHALWNQGRRDFSLFLQSQSSRTFAVDIHPAADFGQGIMLDHATGIVVGETARVGNNCSFLHGVTLGGSGKETGDRHPKIGEGVLIGAGAKVLGNIVVGDGSRIAAGSVVLKEVPPHVTVAGVPAKIVGSSGSAEPALEMEQTWVDDFGGL</sequence>
<dbReference type="Gene3D" id="1.10.3130.10">
    <property type="entry name" value="serine acetyltransferase, domain 1"/>
    <property type="match status" value="1"/>
</dbReference>
<reference evidence="11 12" key="1">
    <citation type="submission" date="2015-10" db="EMBL/GenBank/DDBJ databases">
        <title>Transcriptomic analysis of a linuron degrading triple-species bacterial consortium.</title>
        <authorList>
            <person name="Albers P."/>
        </authorList>
    </citation>
    <scope>NUCLEOTIDE SEQUENCE [LARGE SCALE GENOMIC DNA]</scope>
    <source>
        <strain evidence="11 12">WDL6</strain>
    </source>
</reference>
<proteinExistence type="inferred from homology"/>